<evidence type="ECO:0000259" key="17">
    <source>
        <dbReference type="PROSITE" id="PS51192"/>
    </source>
</evidence>
<dbReference type="Pfam" id="PF00270">
    <property type="entry name" value="DEAD"/>
    <property type="match status" value="1"/>
</dbReference>
<dbReference type="SUPFAM" id="SSF50249">
    <property type="entry name" value="Nucleic acid-binding proteins"/>
    <property type="match status" value="1"/>
</dbReference>
<dbReference type="GO" id="GO:0016887">
    <property type="term" value="F:ATP hydrolysis activity"/>
    <property type="evidence" value="ECO:0007669"/>
    <property type="project" value="RHEA"/>
</dbReference>
<dbReference type="EC" id="5.6.2.4" evidence="13 15"/>
<evidence type="ECO:0000256" key="1">
    <source>
        <dbReference type="ARBA" id="ARBA00007504"/>
    </source>
</evidence>
<evidence type="ECO:0000256" key="11">
    <source>
        <dbReference type="ARBA" id="ARBA00023235"/>
    </source>
</evidence>
<dbReference type="PANTHER" id="PTHR47964">
    <property type="entry name" value="ATP-DEPENDENT DNA HELICASE HOMOLOG RECG, CHLOROPLASTIC"/>
    <property type="match status" value="1"/>
</dbReference>
<dbReference type="InterPro" id="IPR012340">
    <property type="entry name" value="NA-bd_OB-fold"/>
</dbReference>
<comment type="similarity">
    <text evidence="1 15">Belongs to the helicase family. RecG subfamily.</text>
</comment>
<evidence type="ECO:0000256" key="5">
    <source>
        <dbReference type="ARBA" id="ARBA00022801"/>
    </source>
</evidence>
<evidence type="ECO:0000256" key="2">
    <source>
        <dbReference type="ARBA" id="ARBA00017846"/>
    </source>
</evidence>
<dbReference type="InterPro" id="IPR045562">
    <property type="entry name" value="RecG_dom3_C"/>
</dbReference>
<dbReference type="SMART" id="SM00487">
    <property type="entry name" value="DEXDc"/>
    <property type="match status" value="1"/>
</dbReference>
<dbReference type="SUPFAM" id="SSF52540">
    <property type="entry name" value="P-loop containing nucleoside triphosphate hydrolases"/>
    <property type="match status" value="2"/>
</dbReference>
<keyword evidence="11" id="KW-0413">Isomerase</keyword>
<dbReference type="EMBL" id="BEHY01000008">
    <property type="protein sequence ID" value="GBD08345.1"/>
    <property type="molecule type" value="Genomic_DNA"/>
</dbReference>
<comment type="catalytic activity">
    <reaction evidence="12 15">
        <text>Couples ATP hydrolysis with the unwinding of duplex DNA by translocating in the 3'-5' direction.</text>
        <dbReference type="EC" id="5.6.2.4"/>
    </reaction>
</comment>
<keyword evidence="9 15" id="KW-0233">DNA recombination</keyword>
<evidence type="ECO:0000256" key="8">
    <source>
        <dbReference type="ARBA" id="ARBA00023125"/>
    </source>
</evidence>
<keyword evidence="3 15" id="KW-0547">Nucleotide-binding</keyword>
<dbReference type="InterPro" id="IPR011545">
    <property type="entry name" value="DEAD/DEAH_box_helicase_dom"/>
</dbReference>
<feature type="domain" description="Helicase ATP-binding" evidence="17">
    <location>
        <begin position="435"/>
        <end position="602"/>
    </location>
</feature>
<dbReference type="GO" id="GO:0005524">
    <property type="term" value="F:ATP binding"/>
    <property type="evidence" value="ECO:0007669"/>
    <property type="project" value="UniProtKB-KW"/>
</dbReference>
<dbReference type="GO" id="GO:0006281">
    <property type="term" value="P:DNA repair"/>
    <property type="evidence" value="ECO:0007669"/>
    <property type="project" value="UniProtKB-UniRule"/>
</dbReference>
<dbReference type="Gene3D" id="2.40.50.140">
    <property type="entry name" value="Nucleic acid-binding proteins"/>
    <property type="match status" value="1"/>
</dbReference>
<dbReference type="CDD" id="cd04488">
    <property type="entry name" value="RecG_wedge_OBF"/>
    <property type="match status" value="1"/>
</dbReference>
<dbReference type="Gene3D" id="3.40.50.300">
    <property type="entry name" value="P-loop containing nucleotide triphosphate hydrolases"/>
    <property type="match status" value="2"/>
</dbReference>
<keyword evidence="8" id="KW-0238">DNA-binding</keyword>
<evidence type="ECO:0000256" key="12">
    <source>
        <dbReference type="ARBA" id="ARBA00034617"/>
    </source>
</evidence>
<reference evidence="20" key="1">
    <citation type="submission" date="2017-09" db="EMBL/GenBank/DDBJ databases">
        <title>Metaegenomics of thermophilic ammonia-oxidizing enrichment culture.</title>
        <authorList>
            <person name="Kato S."/>
            <person name="Suzuki K."/>
        </authorList>
    </citation>
    <scope>NUCLEOTIDE SEQUENCE [LARGE SCALE GENOMIC DNA]</scope>
</reference>
<dbReference type="Proteomes" id="UP000236642">
    <property type="component" value="Unassembled WGS sequence"/>
</dbReference>
<feature type="compositionally biased region" description="Low complexity" evidence="16">
    <location>
        <begin position="141"/>
        <end position="155"/>
    </location>
</feature>
<evidence type="ECO:0000256" key="3">
    <source>
        <dbReference type="ARBA" id="ARBA00022741"/>
    </source>
</evidence>
<dbReference type="GO" id="GO:0006310">
    <property type="term" value="P:DNA recombination"/>
    <property type="evidence" value="ECO:0007669"/>
    <property type="project" value="UniProtKB-UniRule"/>
</dbReference>
<dbReference type="PANTHER" id="PTHR47964:SF1">
    <property type="entry name" value="ATP-DEPENDENT DNA HELICASE HOMOLOG RECG, CHLOROPLASTIC"/>
    <property type="match status" value="1"/>
</dbReference>
<proteinExistence type="inferred from homology"/>
<evidence type="ECO:0000256" key="14">
    <source>
        <dbReference type="ARBA" id="ARBA00048988"/>
    </source>
</evidence>
<dbReference type="Pfam" id="PF19833">
    <property type="entry name" value="RecG_dom3_C"/>
    <property type="match status" value="1"/>
</dbReference>
<evidence type="ECO:0000256" key="9">
    <source>
        <dbReference type="ARBA" id="ARBA00023172"/>
    </source>
</evidence>
<name>A0A2H5Y4G9_9CHLR</name>
<keyword evidence="7 15" id="KW-0067">ATP-binding</keyword>
<dbReference type="CDD" id="cd18811">
    <property type="entry name" value="SF2_C_RecG"/>
    <property type="match status" value="1"/>
</dbReference>
<feature type="domain" description="Helicase C-terminal" evidence="18">
    <location>
        <begin position="621"/>
        <end position="786"/>
    </location>
</feature>
<feature type="region of interest" description="Disordered" evidence="16">
    <location>
        <begin position="91"/>
        <end position="155"/>
    </location>
</feature>
<dbReference type="AlphaFoldDB" id="A0A2H5Y4G9"/>
<dbReference type="GO" id="GO:0003677">
    <property type="term" value="F:DNA binding"/>
    <property type="evidence" value="ECO:0007669"/>
    <property type="project" value="UniProtKB-KW"/>
</dbReference>
<evidence type="ECO:0000256" key="7">
    <source>
        <dbReference type="ARBA" id="ARBA00022840"/>
    </source>
</evidence>
<sequence>MASPFTQLQKILNHEIQDGYRNRIVIGGIGRFADHWYRQARASLKERDPEILLLLEAIYADLRRYETAGVEERRRLIEGIEARIQEALQRERELRASPPATAAKGERAVPPSPEPPPAPPAERPREEPAMPAPPSRPGQTAPARARSRGAPPVPPKLAAKVEALGLDAPVHLIHGVGRERAQRLARLGVQTIRDLLYLLPRRYVDFRALKPIHRLRIGEEVTVIGEVMDIGSKQTGNGLTVIKALLTDGSGVIECTWFNQPYLLDRIKPGQFIVVSGRVDEFLGRPVFRSPEWEPADRELLHTARIVPIYPLTEGLTQRLMRSILKRVVDYWADRVEDPIPAWIREAYGFPDLPTALKQVHFPEDWEPLEKARRRLAFDEVFYLQIGLLEVRRRWRSAPGRALVFDEAALERAVEALPFALTGAQRRALDQILTDMRSGVPMNRLLQGEVGSGKTVVAALAAYAVFLAGAQTAIMAPTEILAEQHYRTLIALAERWASAGLPTPTIRLLTSGVSGAERAQIYGELAEGTCHLVVGTHALIQEEVAFHDLAFVVIDEQQRFGVLQRAALRGKGYNPHVLVMTATPIPRTLALTLYGDLDLSVLDEMPPGRRPVLTRWLMPEERERAYAFIRRQVEQGHQAYIICPLVEGSDKIEAKAAVEEYERLQREIFPDLRLGLIHGRMKSEEKEAIMNAFARGEIQILVATPVVEVGVDVPNATVILIEGADRFGLAQLHQFRGRVGRSSVQSYCLLLAESPSESAVERLRAIETIYDGFQLAQKDLEMRGPGDFLGTRQSGFPELRLADLTDLRLLEIAREAAERLAERDPELQAPEHRRLAEAVSRFWRGPVEPS</sequence>
<dbReference type="InterPro" id="IPR033454">
    <property type="entry name" value="RecG_wedge"/>
</dbReference>
<evidence type="ECO:0000256" key="10">
    <source>
        <dbReference type="ARBA" id="ARBA00023204"/>
    </source>
</evidence>
<evidence type="ECO:0000313" key="20">
    <source>
        <dbReference type="Proteomes" id="UP000236642"/>
    </source>
</evidence>
<comment type="caution">
    <text evidence="19">The sequence shown here is derived from an EMBL/GenBank/DDBJ whole genome shotgun (WGS) entry which is preliminary data.</text>
</comment>
<dbReference type="NCBIfam" id="TIGR00643">
    <property type="entry name" value="recG"/>
    <property type="match status" value="1"/>
</dbReference>
<evidence type="ECO:0000313" key="19">
    <source>
        <dbReference type="EMBL" id="GBD08345.1"/>
    </source>
</evidence>
<dbReference type="NCBIfam" id="NF008168">
    <property type="entry name" value="PRK10917.2-2"/>
    <property type="match status" value="1"/>
</dbReference>
<evidence type="ECO:0000256" key="15">
    <source>
        <dbReference type="RuleBase" id="RU363016"/>
    </source>
</evidence>
<dbReference type="InterPro" id="IPR004609">
    <property type="entry name" value="ATP-dep_DNA_helicase_RecG"/>
</dbReference>
<dbReference type="GO" id="GO:0043138">
    <property type="term" value="F:3'-5' DNA helicase activity"/>
    <property type="evidence" value="ECO:0007669"/>
    <property type="project" value="UniProtKB-EC"/>
</dbReference>
<keyword evidence="10 15" id="KW-0234">DNA repair</keyword>
<dbReference type="InterPro" id="IPR027417">
    <property type="entry name" value="P-loop_NTPase"/>
</dbReference>
<gene>
    <name evidence="19" type="primary">recG</name>
    <name evidence="19" type="ORF">HRbin22_00579</name>
</gene>
<dbReference type="NCBIfam" id="NF008165">
    <property type="entry name" value="PRK10917.1-3"/>
    <property type="match status" value="1"/>
</dbReference>
<dbReference type="SMART" id="SM00490">
    <property type="entry name" value="HELICc"/>
    <property type="match status" value="1"/>
</dbReference>
<dbReference type="InterPro" id="IPR001650">
    <property type="entry name" value="Helicase_C-like"/>
</dbReference>
<evidence type="ECO:0000259" key="18">
    <source>
        <dbReference type="PROSITE" id="PS51194"/>
    </source>
</evidence>
<protein>
    <recommendedName>
        <fullName evidence="2 15">ATP-dependent DNA helicase RecG</fullName>
        <ecNumber evidence="13 15">5.6.2.4</ecNumber>
    </recommendedName>
</protein>
<dbReference type="Pfam" id="PF00271">
    <property type="entry name" value="Helicase_C"/>
    <property type="match status" value="1"/>
</dbReference>
<evidence type="ECO:0000256" key="13">
    <source>
        <dbReference type="ARBA" id="ARBA00034808"/>
    </source>
</evidence>
<evidence type="ECO:0000256" key="4">
    <source>
        <dbReference type="ARBA" id="ARBA00022763"/>
    </source>
</evidence>
<comment type="catalytic activity">
    <reaction evidence="14 15">
        <text>ATP + H2O = ADP + phosphate + H(+)</text>
        <dbReference type="Rhea" id="RHEA:13065"/>
        <dbReference type="ChEBI" id="CHEBI:15377"/>
        <dbReference type="ChEBI" id="CHEBI:15378"/>
        <dbReference type="ChEBI" id="CHEBI:30616"/>
        <dbReference type="ChEBI" id="CHEBI:43474"/>
        <dbReference type="ChEBI" id="CHEBI:456216"/>
        <dbReference type="EC" id="5.6.2.4"/>
    </reaction>
</comment>
<keyword evidence="5 15" id="KW-0378">Hydrolase</keyword>
<dbReference type="InterPro" id="IPR014001">
    <property type="entry name" value="Helicase_ATP-bd"/>
</dbReference>
<comment type="function">
    <text evidence="15">Plays a critical role in recombination and DNA repair. Helps process Holliday junction intermediates to mature products by catalyzing branch migration. Has replication fork regression activity, unwinds stalled or blocked replication forks to make a HJ that can be resolved. Has a DNA unwinding activity characteristic of a DNA helicase with 3'-5' polarity.</text>
</comment>
<keyword evidence="4 15" id="KW-0227">DNA damage</keyword>
<keyword evidence="6 15" id="KW-0347">Helicase</keyword>
<feature type="compositionally biased region" description="Pro residues" evidence="16">
    <location>
        <begin position="110"/>
        <end position="121"/>
    </location>
</feature>
<dbReference type="InterPro" id="IPR047112">
    <property type="entry name" value="RecG/Mfd"/>
</dbReference>
<accession>A0A2H5Y4G9</accession>
<evidence type="ECO:0000256" key="6">
    <source>
        <dbReference type="ARBA" id="ARBA00022806"/>
    </source>
</evidence>
<dbReference type="PROSITE" id="PS51192">
    <property type="entry name" value="HELICASE_ATP_BIND_1"/>
    <property type="match status" value="1"/>
</dbReference>
<dbReference type="CDD" id="cd17992">
    <property type="entry name" value="DEXHc_RecG"/>
    <property type="match status" value="1"/>
</dbReference>
<organism evidence="19 20">
    <name type="scientific">Candidatus Thermoflexus japonica</name>
    <dbReference type="NCBI Taxonomy" id="2035417"/>
    <lineage>
        <taxon>Bacteria</taxon>
        <taxon>Bacillati</taxon>
        <taxon>Chloroflexota</taxon>
        <taxon>Thermoflexia</taxon>
        <taxon>Thermoflexales</taxon>
        <taxon>Thermoflexaceae</taxon>
        <taxon>Thermoflexus</taxon>
    </lineage>
</organism>
<evidence type="ECO:0000256" key="16">
    <source>
        <dbReference type="SAM" id="MobiDB-lite"/>
    </source>
</evidence>
<dbReference type="PROSITE" id="PS51194">
    <property type="entry name" value="HELICASE_CTER"/>
    <property type="match status" value="1"/>
</dbReference>
<dbReference type="Pfam" id="PF17191">
    <property type="entry name" value="RecG_wedge"/>
    <property type="match status" value="1"/>
</dbReference>